<dbReference type="EMBL" id="BLXT01005284">
    <property type="protein sequence ID" value="GFO21728.1"/>
    <property type="molecule type" value="Genomic_DNA"/>
</dbReference>
<accession>A0AAV4BQ74</accession>
<keyword evidence="2" id="KW-1185">Reference proteome</keyword>
<comment type="caution">
    <text evidence="1">The sequence shown here is derived from an EMBL/GenBank/DDBJ whole genome shotgun (WGS) entry which is preliminary data.</text>
</comment>
<organism evidence="1 2">
    <name type="scientific">Plakobranchus ocellatus</name>
    <dbReference type="NCBI Taxonomy" id="259542"/>
    <lineage>
        <taxon>Eukaryota</taxon>
        <taxon>Metazoa</taxon>
        <taxon>Spiralia</taxon>
        <taxon>Lophotrochozoa</taxon>
        <taxon>Mollusca</taxon>
        <taxon>Gastropoda</taxon>
        <taxon>Heterobranchia</taxon>
        <taxon>Euthyneura</taxon>
        <taxon>Panpulmonata</taxon>
        <taxon>Sacoglossa</taxon>
        <taxon>Placobranchoidea</taxon>
        <taxon>Plakobranchidae</taxon>
        <taxon>Plakobranchus</taxon>
    </lineage>
</organism>
<evidence type="ECO:0000313" key="2">
    <source>
        <dbReference type="Proteomes" id="UP000735302"/>
    </source>
</evidence>
<reference evidence="1 2" key="1">
    <citation type="journal article" date="2021" name="Elife">
        <title>Chloroplast acquisition without the gene transfer in kleptoplastic sea slugs, Plakobranchus ocellatus.</title>
        <authorList>
            <person name="Maeda T."/>
            <person name="Takahashi S."/>
            <person name="Yoshida T."/>
            <person name="Shimamura S."/>
            <person name="Takaki Y."/>
            <person name="Nagai Y."/>
            <person name="Toyoda A."/>
            <person name="Suzuki Y."/>
            <person name="Arimoto A."/>
            <person name="Ishii H."/>
            <person name="Satoh N."/>
            <person name="Nishiyama T."/>
            <person name="Hasebe M."/>
            <person name="Maruyama T."/>
            <person name="Minagawa J."/>
            <person name="Obokata J."/>
            <person name="Shigenobu S."/>
        </authorList>
    </citation>
    <scope>NUCLEOTIDE SEQUENCE [LARGE SCALE GENOMIC DNA]</scope>
</reference>
<proteinExistence type="predicted"/>
<protein>
    <submittedName>
        <fullName evidence="1">Uncharacterized protein</fullName>
    </submittedName>
</protein>
<name>A0AAV4BQ74_9GAST</name>
<dbReference type="AlphaFoldDB" id="A0AAV4BQ74"/>
<sequence>MFIASICFNNHCEDGSAQTLSMEGTIPVDMAEQGDRMMEEDVGRCKEYDLWLDSCIPQNRNRIKSTALLDFLNRHPEIETIIHKFSETGHACIQEKDAAHSSIDEVMKNEQSSLVL</sequence>
<gene>
    <name evidence="1" type="ORF">PoB_004823300</name>
</gene>
<dbReference type="Proteomes" id="UP000735302">
    <property type="component" value="Unassembled WGS sequence"/>
</dbReference>
<evidence type="ECO:0000313" key="1">
    <source>
        <dbReference type="EMBL" id="GFO21728.1"/>
    </source>
</evidence>